<dbReference type="EnsemblMetazoa" id="HelroT78185">
    <property type="protein sequence ID" value="HelroP78185"/>
    <property type="gene ID" value="HelroG78185"/>
</dbReference>
<dbReference type="PROSITE" id="PS50262">
    <property type="entry name" value="G_PROTEIN_RECEP_F1_2"/>
    <property type="match status" value="1"/>
</dbReference>
<feature type="transmembrane region" description="Helical" evidence="8">
    <location>
        <begin position="6"/>
        <end position="27"/>
    </location>
</feature>
<dbReference type="Pfam" id="PF00001">
    <property type="entry name" value="7tm_1"/>
    <property type="match status" value="1"/>
</dbReference>
<gene>
    <name evidence="11" type="primary">20215538</name>
    <name evidence="10" type="ORF">HELRODRAFT_78185</name>
</gene>
<dbReference type="PANTHER" id="PTHR10489:SF932">
    <property type="entry name" value="G-PROTEIN COUPLED RECEPTORS FAMILY 1 PROFILE DOMAIN-CONTAINING PROTEIN"/>
    <property type="match status" value="1"/>
</dbReference>
<dbReference type="InParanoid" id="T1G390"/>
<evidence type="ECO:0000256" key="7">
    <source>
        <dbReference type="ARBA" id="ARBA00023224"/>
    </source>
</evidence>
<feature type="domain" description="G-protein coupled receptors family 1 profile" evidence="9">
    <location>
        <begin position="15"/>
        <end position="100"/>
    </location>
</feature>
<dbReference type="InterPro" id="IPR050119">
    <property type="entry name" value="CCR1-9-like"/>
</dbReference>
<dbReference type="AlphaFoldDB" id="T1G390"/>
<dbReference type="KEGG" id="hro:HELRODRAFT_78185"/>
<keyword evidence="5 8" id="KW-0472">Membrane</keyword>
<keyword evidence="6" id="KW-0675">Receptor</keyword>
<proteinExistence type="predicted"/>
<reference evidence="11" key="3">
    <citation type="submission" date="2015-06" db="UniProtKB">
        <authorList>
            <consortium name="EnsemblMetazoa"/>
        </authorList>
    </citation>
    <scope>IDENTIFICATION</scope>
</reference>
<evidence type="ECO:0000256" key="3">
    <source>
        <dbReference type="ARBA" id="ARBA00022989"/>
    </source>
</evidence>
<dbReference type="SUPFAM" id="SSF81321">
    <property type="entry name" value="Family A G protein-coupled receptor-like"/>
    <property type="match status" value="1"/>
</dbReference>
<keyword evidence="12" id="KW-1185">Reference proteome</keyword>
<keyword evidence="3 8" id="KW-1133">Transmembrane helix</keyword>
<dbReference type="GO" id="GO:0016020">
    <property type="term" value="C:membrane"/>
    <property type="evidence" value="ECO:0007669"/>
    <property type="project" value="UniProtKB-SubCell"/>
</dbReference>
<keyword evidence="2 8" id="KW-0812">Transmembrane</keyword>
<name>T1G390_HELRO</name>
<evidence type="ECO:0000256" key="4">
    <source>
        <dbReference type="ARBA" id="ARBA00023040"/>
    </source>
</evidence>
<dbReference type="GeneID" id="20215538"/>
<reference evidence="10 12" key="2">
    <citation type="journal article" date="2013" name="Nature">
        <title>Insights into bilaterian evolution from three spiralian genomes.</title>
        <authorList>
            <person name="Simakov O."/>
            <person name="Marletaz F."/>
            <person name="Cho S.J."/>
            <person name="Edsinger-Gonzales E."/>
            <person name="Havlak P."/>
            <person name="Hellsten U."/>
            <person name="Kuo D.H."/>
            <person name="Larsson T."/>
            <person name="Lv J."/>
            <person name="Arendt D."/>
            <person name="Savage R."/>
            <person name="Osoegawa K."/>
            <person name="de Jong P."/>
            <person name="Grimwood J."/>
            <person name="Chapman J.A."/>
            <person name="Shapiro H."/>
            <person name="Aerts A."/>
            <person name="Otillar R.P."/>
            <person name="Terry A.Y."/>
            <person name="Boore J.L."/>
            <person name="Grigoriev I.V."/>
            <person name="Lindberg D.R."/>
            <person name="Seaver E.C."/>
            <person name="Weisblat D.A."/>
            <person name="Putnam N.H."/>
            <person name="Rokhsar D.S."/>
        </authorList>
    </citation>
    <scope>NUCLEOTIDE SEQUENCE</scope>
</reference>
<evidence type="ECO:0000259" key="9">
    <source>
        <dbReference type="PROSITE" id="PS50262"/>
    </source>
</evidence>
<evidence type="ECO:0000256" key="2">
    <source>
        <dbReference type="ARBA" id="ARBA00022692"/>
    </source>
</evidence>
<dbReference type="GO" id="GO:0004930">
    <property type="term" value="F:G protein-coupled receptor activity"/>
    <property type="evidence" value="ECO:0007669"/>
    <property type="project" value="UniProtKB-KW"/>
</dbReference>
<evidence type="ECO:0000256" key="6">
    <source>
        <dbReference type="ARBA" id="ARBA00023170"/>
    </source>
</evidence>
<dbReference type="OrthoDB" id="8935849at2759"/>
<keyword evidence="7" id="KW-0807">Transducer</keyword>
<dbReference type="PRINTS" id="PR00237">
    <property type="entry name" value="GPCRRHODOPSN"/>
</dbReference>
<accession>T1G390</accession>
<evidence type="ECO:0000313" key="12">
    <source>
        <dbReference type="Proteomes" id="UP000015101"/>
    </source>
</evidence>
<keyword evidence="4" id="KW-0297">G-protein coupled receptor</keyword>
<dbReference type="EMBL" id="KB096411">
    <property type="protein sequence ID" value="ESO04938.1"/>
    <property type="molecule type" value="Genomic_DNA"/>
</dbReference>
<dbReference type="PANTHER" id="PTHR10489">
    <property type="entry name" value="CELL ADHESION MOLECULE"/>
    <property type="match status" value="1"/>
</dbReference>
<dbReference type="eggNOG" id="KOG3656">
    <property type="taxonomic scope" value="Eukaryota"/>
</dbReference>
<evidence type="ECO:0000256" key="8">
    <source>
        <dbReference type="SAM" id="Phobius"/>
    </source>
</evidence>
<dbReference type="CTD" id="20215538"/>
<dbReference type="InterPro" id="IPR000276">
    <property type="entry name" value="GPCR_Rhodpsn"/>
</dbReference>
<dbReference type="HOGENOM" id="CLU_2313100_0_0_1"/>
<evidence type="ECO:0000256" key="1">
    <source>
        <dbReference type="ARBA" id="ARBA00004141"/>
    </source>
</evidence>
<evidence type="ECO:0000313" key="11">
    <source>
        <dbReference type="EnsemblMetazoa" id="HelroP78185"/>
    </source>
</evidence>
<evidence type="ECO:0000313" key="10">
    <source>
        <dbReference type="EMBL" id="ESO04938.1"/>
    </source>
</evidence>
<dbReference type="RefSeq" id="XP_009016871.1">
    <property type="nucleotide sequence ID" value="XM_009018623.1"/>
</dbReference>
<protein>
    <recommendedName>
        <fullName evidence="9">G-protein coupled receptors family 1 profile domain-containing protein</fullName>
    </recommendedName>
</protein>
<dbReference type="Proteomes" id="UP000015101">
    <property type="component" value="Unassembled WGS sequence"/>
</dbReference>
<dbReference type="EMBL" id="AMQM01003985">
    <property type="status" value="NOT_ANNOTATED_CDS"/>
    <property type="molecule type" value="Genomic_DNA"/>
</dbReference>
<reference evidence="12" key="1">
    <citation type="submission" date="2012-12" db="EMBL/GenBank/DDBJ databases">
        <authorList>
            <person name="Hellsten U."/>
            <person name="Grimwood J."/>
            <person name="Chapman J.A."/>
            <person name="Shapiro H."/>
            <person name="Aerts A."/>
            <person name="Otillar R.P."/>
            <person name="Terry A.Y."/>
            <person name="Boore J.L."/>
            <person name="Simakov O."/>
            <person name="Marletaz F."/>
            <person name="Cho S.-J."/>
            <person name="Edsinger-Gonzales E."/>
            <person name="Havlak P."/>
            <person name="Kuo D.-H."/>
            <person name="Larsson T."/>
            <person name="Lv J."/>
            <person name="Arendt D."/>
            <person name="Savage R."/>
            <person name="Osoegawa K."/>
            <person name="de Jong P."/>
            <person name="Lindberg D.R."/>
            <person name="Seaver E.C."/>
            <person name="Weisblat D.A."/>
            <person name="Putnam N.H."/>
            <person name="Grigoriev I.V."/>
            <person name="Rokhsar D.S."/>
        </authorList>
    </citation>
    <scope>NUCLEOTIDE SEQUENCE</scope>
</reference>
<evidence type="ECO:0000256" key="5">
    <source>
        <dbReference type="ARBA" id="ARBA00023136"/>
    </source>
</evidence>
<dbReference type="InterPro" id="IPR017452">
    <property type="entry name" value="GPCR_Rhodpsn_7TM"/>
</dbReference>
<comment type="subcellular location">
    <subcellularLocation>
        <location evidence="1">Membrane</location>
        <topology evidence="1">Multi-pass membrane protein</topology>
    </subcellularLocation>
</comment>
<sequence>MIVIYAFIYVFGFTGNLLIVKVSFSILKQNSAISSSRYILNLAIADIFLIKTLPLTCYATYYNYWPFGDVGCKSLYGVREINRIDGIYTLVFLSFDRFCA</sequence>
<organism evidence="11 12">
    <name type="scientific">Helobdella robusta</name>
    <name type="common">Californian leech</name>
    <dbReference type="NCBI Taxonomy" id="6412"/>
    <lineage>
        <taxon>Eukaryota</taxon>
        <taxon>Metazoa</taxon>
        <taxon>Spiralia</taxon>
        <taxon>Lophotrochozoa</taxon>
        <taxon>Annelida</taxon>
        <taxon>Clitellata</taxon>
        <taxon>Hirudinea</taxon>
        <taxon>Rhynchobdellida</taxon>
        <taxon>Glossiphoniidae</taxon>
        <taxon>Helobdella</taxon>
    </lineage>
</organism>
<dbReference type="Gene3D" id="1.20.1070.10">
    <property type="entry name" value="Rhodopsin 7-helix transmembrane proteins"/>
    <property type="match status" value="1"/>
</dbReference>
<feature type="transmembrane region" description="Helical" evidence="8">
    <location>
        <begin position="39"/>
        <end position="61"/>
    </location>
</feature>